<dbReference type="AlphaFoldDB" id="A0A2H3B7C5"/>
<reference evidence="2" key="1">
    <citation type="journal article" date="2017" name="Nat. Ecol. Evol.">
        <title>Genome expansion and lineage-specific genetic innovations in the forest pathogenic fungi Armillaria.</title>
        <authorList>
            <person name="Sipos G."/>
            <person name="Prasanna A.N."/>
            <person name="Walter M.C."/>
            <person name="O'Connor E."/>
            <person name="Balint B."/>
            <person name="Krizsan K."/>
            <person name="Kiss B."/>
            <person name="Hess J."/>
            <person name="Varga T."/>
            <person name="Slot J."/>
            <person name="Riley R."/>
            <person name="Boka B."/>
            <person name="Rigling D."/>
            <person name="Barry K."/>
            <person name="Lee J."/>
            <person name="Mihaltcheva S."/>
            <person name="LaButti K."/>
            <person name="Lipzen A."/>
            <person name="Waldron R."/>
            <person name="Moloney N.M."/>
            <person name="Sperisen C."/>
            <person name="Kredics L."/>
            <person name="Vagvoelgyi C."/>
            <person name="Patrignani A."/>
            <person name="Fitzpatrick D."/>
            <person name="Nagy I."/>
            <person name="Doyle S."/>
            <person name="Anderson J.B."/>
            <person name="Grigoriev I.V."/>
            <person name="Gueldener U."/>
            <person name="Muensterkoetter M."/>
            <person name="Nagy L.G."/>
        </authorList>
    </citation>
    <scope>NUCLEOTIDE SEQUENCE [LARGE SCALE GENOMIC DNA]</scope>
    <source>
        <strain evidence="2">28-4</strain>
    </source>
</reference>
<proteinExistence type="predicted"/>
<accession>A0A2H3B7C5</accession>
<organism evidence="1 2">
    <name type="scientific">Armillaria solidipes</name>
    <dbReference type="NCBI Taxonomy" id="1076256"/>
    <lineage>
        <taxon>Eukaryota</taxon>
        <taxon>Fungi</taxon>
        <taxon>Dikarya</taxon>
        <taxon>Basidiomycota</taxon>
        <taxon>Agaricomycotina</taxon>
        <taxon>Agaricomycetes</taxon>
        <taxon>Agaricomycetidae</taxon>
        <taxon>Agaricales</taxon>
        <taxon>Marasmiineae</taxon>
        <taxon>Physalacriaceae</taxon>
        <taxon>Armillaria</taxon>
    </lineage>
</organism>
<sequence length="372" mass="42117">MISISHKGTWIFPAHCCTPGSIREDIKLITTDFVESILKTLCSGPSFQLPVYPSNLLDSEPTQITHLDADGRYHKDMGDCVVLVLNSNPRITTVNLQRVHLTFGAVDVCAENFTRLALWNCMFSIPGLDDILNAALSLQCLHIGGRYTTLTECDTRRMLVPHFGGELQFLKVNFTTIRYKGEKWGKSNARRRVIKYFFKHRYFPKLADLQLKLYTTDAKIASHITAQSGKTLTNLTLDYQDTCKGNLYIDLGGAEVLKEVRILCIAGHLHEVVQSLCSIKSAAVQDIEVHILTYKHTNKLNPLALLDMHIYRGSFPKLDHVTVIIVQTLTLTEGNKDDVPGYERLFELRTKRLLAHLYTQNKATFTWLHEGL</sequence>
<protein>
    <recommendedName>
        <fullName evidence="3">F-box domain-containing protein</fullName>
    </recommendedName>
</protein>
<dbReference type="Proteomes" id="UP000218334">
    <property type="component" value="Unassembled WGS sequence"/>
</dbReference>
<gene>
    <name evidence="1" type="ORF">ARMSODRAFT_983449</name>
</gene>
<evidence type="ECO:0008006" key="3">
    <source>
        <dbReference type="Google" id="ProtNLM"/>
    </source>
</evidence>
<evidence type="ECO:0000313" key="2">
    <source>
        <dbReference type="Proteomes" id="UP000218334"/>
    </source>
</evidence>
<name>A0A2H3B7C5_9AGAR</name>
<keyword evidence="2" id="KW-1185">Reference proteome</keyword>
<evidence type="ECO:0000313" key="1">
    <source>
        <dbReference type="EMBL" id="PBK58936.1"/>
    </source>
</evidence>
<dbReference type="EMBL" id="KZ293518">
    <property type="protein sequence ID" value="PBK58936.1"/>
    <property type="molecule type" value="Genomic_DNA"/>
</dbReference>